<reference evidence="2" key="1">
    <citation type="submission" date="2020-10" db="EMBL/GenBank/DDBJ databases">
        <authorList>
            <person name="Gilroy R."/>
        </authorList>
    </citation>
    <scope>NUCLEOTIDE SEQUENCE</scope>
    <source>
        <strain evidence="2">13766</strain>
    </source>
</reference>
<comment type="caution">
    <text evidence="2">The sequence shown here is derived from an EMBL/GenBank/DDBJ whole genome shotgun (WGS) entry which is preliminary data.</text>
</comment>
<dbReference type="Pfam" id="PF01261">
    <property type="entry name" value="AP_endonuc_2"/>
    <property type="match status" value="1"/>
</dbReference>
<dbReference type="PANTHER" id="PTHR12110:SF21">
    <property type="entry name" value="XYLOSE ISOMERASE-LIKE TIM BARREL DOMAIN-CONTAINING PROTEIN"/>
    <property type="match status" value="1"/>
</dbReference>
<accession>A0A9D1K694</accession>
<dbReference type="Proteomes" id="UP000824140">
    <property type="component" value="Unassembled WGS sequence"/>
</dbReference>
<reference evidence="2" key="2">
    <citation type="journal article" date="2021" name="PeerJ">
        <title>Extensive microbial diversity within the chicken gut microbiome revealed by metagenomics and culture.</title>
        <authorList>
            <person name="Gilroy R."/>
            <person name="Ravi A."/>
            <person name="Getino M."/>
            <person name="Pursley I."/>
            <person name="Horton D.L."/>
            <person name="Alikhan N.F."/>
            <person name="Baker D."/>
            <person name="Gharbi K."/>
            <person name="Hall N."/>
            <person name="Watson M."/>
            <person name="Adriaenssens E.M."/>
            <person name="Foster-Nyarko E."/>
            <person name="Jarju S."/>
            <person name="Secka A."/>
            <person name="Antonio M."/>
            <person name="Oren A."/>
            <person name="Chaudhuri R.R."/>
            <person name="La Ragione R."/>
            <person name="Hildebrand F."/>
            <person name="Pallen M.J."/>
        </authorList>
    </citation>
    <scope>NUCLEOTIDE SEQUENCE</scope>
    <source>
        <strain evidence="2">13766</strain>
    </source>
</reference>
<keyword evidence="2" id="KW-0413">Isomerase</keyword>
<dbReference type="EMBL" id="DVJN01000178">
    <property type="protein sequence ID" value="HIS93116.1"/>
    <property type="molecule type" value="Genomic_DNA"/>
</dbReference>
<dbReference type="Gene3D" id="3.20.20.150">
    <property type="entry name" value="Divalent-metal-dependent TIM barrel enzymes"/>
    <property type="match status" value="1"/>
</dbReference>
<proteinExistence type="predicted"/>
<evidence type="ECO:0000259" key="1">
    <source>
        <dbReference type="Pfam" id="PF01261"/>
    </source>
</evidence>
<dbReference type="AlphaFoldDB" id="A0A9D1K694"/>
<organism evidence="2 3">
    <name type="scientific">Candidatus Alectryocaccomicrobium excrementavium</name>
    <dbReference type="NCBI Taxonomy" id="2840668"/>
    <lineage>
        <taxon>Bacteria</taxon>
        <taxon>Bacillati</taxon>
        <taxon>Bacillota</taxon>
        <taxon>Clostridia</taxon>
        <taxon>Candidatus Alectryocaccomicrobium</taxon>
    </lineage>
</organism>
<dbReference type="GO" id="GO:0016853">
    <property type="term" value="F:isomerase activity"/>
    <property type="evidence" value="ECO:0007669"/>
    <property type="project" value="UniProtKB-KW"/>
</dbReference>
<dbReference type="InterPro" id="IPR013022">
    <property type="entry name" value="Xyl_isomerase-like_TIM-brl"/>
</dbReference>
<feature type="domain" description="Xylose isomerase-like TIM barrel" evidence="1">
    <location>
        <begin position="22"/>
        <end position="244"/>
    </location>
</feature>
<dbReference type="PANTHER" id="PTHR12110">
    <property type="entry name" value="HYDROXYPYRUVATE ISOMERASE"/>
    <property type="match status" value="1"/>
</dbReference>
<evidence type="ECO:0000313" key="3">
    <source>
        <dbReference type="Proteomes" id="UP000824140"/>
    </source>
</evidence>
<protein>
    <submittedName>
        <fullName evidence="2">Sugar phosphate isomerase/epimerase</fullName>
    </submittedName>
</protein>
<dbReference type="InterPro" id="IPR036237">
    <property type="entry name" value="Xyl_isomerase-like_sf"/>
</dbReference>
<evidence type="ECO:0000313" key="2">
    <source>
        <dbReference type="EMBL" id="HIS93116.1"/>
    </source>
</evidence>
<name>A0A9D1K694_9FIRM</name>
<dbReference type="InterPro" id="IPR050312">
    <property type="entry name" value="IolE/XylAMocC-like"/>
</dbReference>
<sequence length="263" mass="28389">MKLGVNTVLFKKFPVREAVLMAKRAGYDGVELSAIQGMCEHLVLDEWEKQKDELLALREETGMEFLSMEAATNDRARIEKAFAAAKALGIPLVNIGPGGSTAEGEESLQKQLAMICDFAALAKTYGVTLGVKAHVGAAVYNTPTTLRMMEASADVGVDMDPSHIYRAGEKPEEAINLVISRVKHVHIRDCKGPGPSPGDPMNQACGRGDINLFGYFKVLVENHYDGPVCLEVIGPEQDVADAMAIASESYGYMNAVLKMLGAR</sequence>
<gene>
    <name evidence="2" type="ORF">IAA84_08900</name>
</gene>
<dbReference type="SUPFAM" id="SSF51658">
    <property type="entry name" value="Xylose isomerase-like"/>
    <property type="match status" value="1"/>
</dbReference>